<evidence type="ECO:0000313" key="9">
    <source>
        <dbReference type="EMBL" id="KAJ0964121.1"/>
    </source>
</evidence>
<protein>
    <recommendedName>
        <fullName evidence="5">Hydroxymethylglutaryl-CoA synthase</fullName>
        <shortName evidence="5">HMG-CoA synthase</shortName>
        <ecNumber evidence="5">2.3.3.10</ecNumber>
    </recommendedName>
    <alternativeName>
        <fullName evidence="5">3-hydroxy-3-methylglutaryl coenzyme A synthase</fullName>
    </alternativeName>
</protein>
<proteinExistence type="inferred from homology"/>
<keyword evidence="5" id="KW-0444">Lipid biosynthesis</keyword>
<evidence type="ECO:0000259" key="8">
    <source>
        <dbReference type="Pfam" id="PF08540"/>
    </source>
</evidence>
<dbReference type="Pfam" id="PF08540">
    <property type="entry name" value="HMG_CoA_synt_C"/>
    <property type="match status" value="1"/>
</dbReference>
<evidence type="ECO:0000313" key="10">
    <source>
        <dbReference type="Proteomes" id="UP001085076"/>
    </source>
</evidence>
<feature type="compositionally biased region" description="Polar residues" evidence="6">
    <location>
        <begin position="462"/>
        <end position="476"/>
    </location>
</feature>
<gene>
    <name evidence="9" type="ORF">J5N97_029243</name>
</gene>
<dbReference type="EC" id="2.3.3.10" evidence="5"/>
<feature type="binding site" evidence="4">
    <location>
        <position position="255"/>
    </location>
    <ligand>
        <name>CoA</name>
        <dbReference type="ChEBI" id="CHEBI:57287"/>
    </ligand>
</feature>
<dbReference type="PANTHER" id="PTHR43323">
    <property type="entry name" value="3-HYDROXY-3-METHYLGLUTARYL COENZYME A SYNTHASE"/>
    <property type="match status" value="1"/>
</dbReference>
<feature type="region of interest" description="Disordered" evidence="6">
    <location>
        <begin position="456"/>
        <end position="476"/>
    </location>
</feature>
<keyword evidence="10" id="KW-1185">Reference proteome</keyword>
<reference evidence="9" key="2">
    <citation type="journal article" date="2022" name="Hortic Res">
        <title>The genome of Dioscorea zingiberensis sheds light on the biosynthesis, origin and evolution of the medicinally important diosgenin saponins.</title>
        <authorList>
            <person name="Li Y."/>
            <person name="Tan C."/>
            <person name="Li Z."/>
            <person name="Guo J."/>
            <person name="Li S."/>
            <person name="Chen X."/>
            <person name="Wang C."/>
            <person name="Dai X."/>
            <person name="Yang H."/>
            <person name="Song W."/>
            <person name="Hou L."/>
            <person name="Xu J."/>
            <person name="Tong Z."/>
            <person name="Xu A."/>
            <person name="Yuan X."/>
            <person name="Wang W."/>
            <person name="Yang Q."/>
            <person name="Chen L."/>
            <person name="Sun Z."/>
            <person name="Wang K."/>
            <person name="Pan B."/>
            <person name="Chen J."/>
            <person name="Bao Y."/>
            <person name="Liu F."/>
            <person name="Qi X."/>
            <person name="Gang D.R."/>
            <person name="Wen J."/>
            <person name="Li J."/>
        </authorList>
    </citation>
    <scope>NUCLEOTIDE SEQUENCE</scope>
    <source>
        <strain evidence="9">Dzin_1.0</strain>
    </source>
</reference>
<dbReference type="NCBIfam" id="TIGR01833">
    <property type="entry name" value="HMG-CoA-S_euk"/>
    <property type="match status" value="1"/>
</dbReference>
<dbReference type="AlphaFoldDB" id="A0A9D5C0F2"/>
<feature type="active site" description="Proton donor/acceptor" evidence="3">
    <location>
        <position position="250"/>
    </location>
</feature>
<feature type="binding site" evidence="4">
    <location>
        <position position="212"/>
    </location>
    <ligand>
        <name>CoA</name>
        <dbReference type="ChEBI" id="CHEBI:57287"/>
    </ligand>
</feature>
<keyword evidence="5" id="KW-1207">Sterol metabolism</keyword>
<dbReference type="GO" id="GO:0016126">
    <property type="term" value="P:sterol biosynthetic process"/>
    <property type="evidence" value="ECO:0007669"/>
    <property type="project" value="UniProtKB-KW"/>
</dbReference>
<comment type="similarity">
    <text evidence="1 5">Belongs to the thiolase-like superfamily. HMG-CoA synthase family.</text>
</comment>
<dbReference type="PANTHER" id="PTHR43323:SF2">
    <property type="entry name" value="HYDROXYMETHYLGLUTARYL-COA SYNTHASE"/>
    <property type="match status" value="1"/>
</dbReference>
<dbReference type="Proteomes" id="UP001085076">
    <property type="component" value="Miscellaneous, Linkage group lg09"/>
</dbReference>
<keyword evidence="5" id="KW-0752">Steroid biosynthesis</keyword>
<keyword evidence="5" id="KW-0756">Sterol biosynthesis</keyword>
<dbReference type="Pfam" id="PF01154">
    <property type="entry name" value="HMG_CoA_synt_N"/>
    <property type="match status" value="1"/>
</dbReference>
<dbReference type="EMBL" id="JAGGNH010000009">
    <property type="protein sequence ID" value="KAJ0964121.1"/>
    <property type="molecule type" value="Genomic_DNA"/>
</dbReference>
<evidence type="ECO:0000256" key="1">
    <source>
        <dbReference type="ARBA" id="ARBA00007061"/>
    </source>
</evidence>
<dbReference type="GO" id="GO:0010142">
    <property type="term" value="P:farnesyl diphosphate biosynthetic process, mevalonate pathway"/>
    <property type="evidence" value="ECO:0007669"/>
    <property type="project" value="InterPro"/>
</dbReference>
<dbReference type="CDD" id="cd00827">
    <property type="entry name" value="init_cond_enzymes"/>
    <property type="match status" value="1"/>
</dbReference>
<comment type="function">
    <text evidence="5">Catalyzes the condensation of acetyl-CoA with acetoacetyl-CoA to form HMG-CoA.</text>
</comment>
<evidence type="ECO:0000256" key="6">
    <source>
        <dbReference type="SAM" id="MobiDB-lite"/>
    </source>
</evidence>
<comment type="pathway">
    <text evidence="5">Metabolic intermediate biosynthesis; (R)-mevalonate biosynthesis; (R)-mevalonate from acetyl-CoA: step 2/3.</text>
</comment>
<dbReference type="InterPro" id="IPR013746">
    <property type="entry name" value="HMG_CoA_synt_C_dom"/>
</dbReference>
<dbReference type="InterPro" id="IPR010122">
    <property type="entry name" value="HMG_CoA_synthase_euk"/>
</dbReference>
<dbReference type="InterPro" id="IPR000590">
    <property type="entry name" value="HMG_CoA_synt_AS"/>
</dbReference>
<feature type="active site" description="Proton donor/acceptor" evidence="3">
    <location>
        <position position="86"/>
    </location>
</feature>
<feature type="domain" description="Hydroxymethylglutaryl-coenzyme A synthase C-terminal" evidence="8">
    <location>
        <begin position="178"/>
        <end position="452"/>
    </location>
</feature>
<evidence type="ECO:0000256" key="5">
    <source>
        <dbReference type="RuleBase" id="RU364071"/>
    </source>
</evidence>
<dbReference type="OrthoDB" id="1269963at2759"/>
<evidence type="ECO:0000256" key="4">
    <source>
        <dbReference type="PIRSR" id="PIRSR610122-2"/>
    </source>
</evidence>
<keyword evidence="5" id="KW-0753">Steroid metabolism</keyword>
<feature type="active site" description="Acyl-thioester intermediate" evidence="3">
    <location>
        <position position="120"/>
    </location>
</feature>
<comment type="caution">
    <text evidence="9">The sequence shown here is derived from an EMBL/GenBank/DDBJ whole genome shotgun (WGS) entry which is preliminary data.</text>
</comment>
<dbReference type="InterPro" id="IPR016039">
    <property type="entry name" value="Thiolase-like"/>
</dbReference>
<dbReference type="Gene3D" id="3.40.47.10">
    <property type="match status" value="1"/>
</dbReference>
<dbReference type="SUPFAM" id="SSF53901">
    <property type="entry name" value="Thiolase-like"/>
    <property type="match status" value="2"/>
</dbReference>
<sequence>MELQRKDVGIVAMDIYFPPTCVLQESMEAYDGVSKGKYTIGLGQDCMAFCTELEDVISMSLTVVTSLLENYHIDPRDIGRLEVGTETVIDKSKSIKTWLMQIFEKCGNSDIEGVDSTNACYGGTAALLNCINWVESSSWDGRYGLVVSTDSAVYAEGPARPTGGAAAIAMLIGPNAPIALEGKFRGSHMAHVYDFYKPNLASEYPVVDGRLSQTCYLMALDFCYRRYCSKYEKFEGKQFSLSDADYFVFHSPYNKLVQKSFARLYFNDFLRNSSSIDKGAREILEPFSSLTGDESYQSRDLEKISQQVAKHLYDTKVQPTTLVPKQVGNMYTASLYAALASVLHDKDGTLGGQRIVMFSYGSGLASTMFSFRLQDGQHPFSLSNIASVMNISEKLKARHVFPPEKFVETMKLMEHRYGAKDFVTAKDTSLLPPGTFYLTEVDSMYRRYYTQKKGAEDANGGESITSGNHSLANGHK</sequence>
<organism evidence="9 10">
    <name type="scientific">Dioscorea zingiberensis</name>
    <dbReference type="NCBI Taxonomy" id="325984"/>
    <lineage>
        <taxon>Eukaryota</taxon>
        <taxon>Viridiplantae</taxon>
        <taxon>Streptophyta</taxon>
        <taxon>Embryophyta</taxon>
        <taxon>Tracheophyta</taxon>
        <taxon>Spermatophyta</taxon>
        <taxon>Magnoliopsida</taxon>
        <taxon>Liliopsida</taxon>
        <taxon>Dioscoreales</taxon>
        <taxon>Dioscoreaceae</taxon>
        <taxon>Dioscorea</taxon>
    </lineage>
</organism>
<dbReference type="FunFam" id="3.40.47.10:FF:000008">
    <property type="entry name" value="3-hydroxy-3-methylglutaryl coenzyme A synthase"/>
    <property type="match status" value="1"/>
</dbReference>
<keyword evidence="5" id="KW-0443">Lipid metabolism</keyword>
<evidence type="ECO:0000256" key="2">
    <source>
        <dbReference type="ARBA" id="ARBA00022679"/>
    </source>
</evidence>
<evidence type="ECO:0000256" key="3">
    <source>
        <dbReference type="PIRSR" id="PIRSR610122-1"/>
    </source>
</evidence>
<comment type="catalytic activity">
    <reaction evidence="5">
        <text>acetoacetyl-CoA + acetyl-CoA + H2O = (3S)-3-hydroxy-3-methylglutaryl-CoA + CoA + H(+)</text>
        <dbReference type="Rhea" id="RHEA:10188"/>
        <dbReference type="ChEBI" id="CHEBI:15377"/>
        <dbReference type="ChEBI" id="CHEBI:15378"/>
        <dbReference type="ChEBI" id="CHEBI:43074"/>
        <dbReference type="ChEBI" id="CHEBI:57286"/>
        <dbReference type="ChEBI" id="CHEBI:57287"/>
        <dbReference type="ChEBI" id="CHEBI:57288"/>
        <dbReference type="EC" id="2.3.3.10"/>
    </reaction>
</comment>
<reference evidence="9" key="1">
    <citation type="submission" date="2021-03" db="EMBL/GenBank/DDBJ databases">
        <authorList>
            <person name="Li Z."/>
            <person name="Yang C."/>
        </authorList>
    </citation>
    <scope>NUCLEOTIDE SEQUENCE</scope>
    <source>
        <strain evidence="9">Dzin_1.0</strain>
        <tissue evidence="9">Leaf</tissue>
    </source>
</reference>
<feature type="domain" description="Hydroxymethylglutaryl-coenzyme A synthase N-terminal" evidence="7">
    <location>
        <begin position="6"/>
        <end position="177"/>
    </location>
</feature>
<feature type="binding site" evidence="4">
    <location>
        <position position="259"/>
    </location>
    <ligand>
        <name>CoA</name>
        <dbReference type="ChEBI" id="CHEBI:57287"/>
    </ligand>
</feature>
<evidence type="ECO:0000259" key="7">
    <source>
        <dbReference type="Pfam" id="PF01154"/>
    </source>
</evidence>
<name>A0A9D5C0F2_9LILI</name>
<dbReference type="InterPro" id="IPR013528">
    <property type="entry name" value="HMG_CoA_synth_N"/>
</dbReference>
<dbReference type="GO" id="GO:0006084">
    <property type="term" value="P:acetyl-CoA metabolic process"/>
    <property type="evidence" value="ECO:0007669"/>
    <property type="project" value="InterPro"/>
</dbReference>
<dbReference type="GO" id="GO:0004421">
    <property type="term" value="F:hydroxymethylglutaryl-CoA synthase activity"/>
    <property type="evidence" value="ECO:0007669"/>
    <property type="project" value="UniProtKB-EC"/>
</dbReference>
<accession>A0A9D5C0F2</accession>
<keyword evidence="2 5" id="KW-0808">Transferase</keyword>
<dbReference type="PROSITE" id="PS01226">
    <property type="entry name" value="HMG_COA_SYNTHASE"/>
    <property type="match status" value="1"/>
</dbReference>